<keyword evidence="1" id="KW-1133">Transmembrane helix</keyword>
<dbReference type="Proteomes" id="UP000005408">
    <property type="component" value="Unassembled WGS sequence"/>
</dbReference>
<evidence type="ECO:0000256" key="1">
    <source>
        <dbReference type="SAM" id="Phobius"/>
    </source>
</evidence>
<keyword evidence="1" id="KW-0812">Transmembrane</keyword>
<protein>
    <submittedName>
        <fullName evidence="3">Uncharacterized protein</fullName>
    </submittedName>
</protein>
<evidence type="ECO:0000313" key="4">
    <source>
        <dbReference type="Proteomes" id="UP000005408"/>
    </source>
</evidence>
<feature type="transmembrane region" description="Helical" evidence="1">
    <location>
        <begin position="131"/>
        <end position="150"/>
    </location>
</feature>
<accession>A0A8W8NKH0</accession>
<keyword evidence="2" id="KW-0732">Signal</keyword>
<feature type="chain" id="PRO_5036498730" evidence="2">
    <location>
        <begin position="19"/>
        <end position="151"/>
    </location>
</feature>
<sequence>MRMVVAGILLFYICGSVAMVTTPTGNRCFTCSFTVNKPWMKTECVNNTEQISIHDDSRPCKNYCYTEERFNIRTKQVDSVFRSCRDYPKNGCSENDGFVTCTYSCMGSLCNNISVGTDHVTFCDNFDCSKAATQNLSILVVIICVFASLLG</sequence>
<name>A0A8W8NKH0_MAGGI</name>
<proteinExistence type="predicted"/>
<dbReference type="AlphaFoldDB" id="A0A8W8NKH0"/>
<keyword evidence="1" id="KW-0472">Membrane</keyword>
<feature type="signal peptide" evidence="2">
    <location>
        <begin position="1"/>
        <end position="18"/>
    </location>
</feature>
<keyword evidence="4" id="KW-1185">Reference proteome</keyword>
<reference evidence="3" key="1">
    <citation type="submission" date="2022-08" db="UniProtKB">
        <authorList>
            <consortium name="EnsemblMetazoa"/>
        </authorList>
    </citation>
    <scope>IDENTIFICATION</scope>
    <source>
        <strain evidence="3">05x7-T-G4-1.051#20</strain>
    </source>
</reference>
<evidence type="ECO:0000256" key="2">
    <source>
        <dbReference type="SAM" id="SignalP"/>
    </source>
</evidence>
<evidence type="ECO:0000313" key="3">
    <source>
        <dbReference type="EnsemblMetazoa" id="G6222.1:cds"/>
    </source>
</evidence>
<organism evidence="3 4">
    <name type="scientific">Magallana gigas</name>
    <name type="common">Pacific oyster</name>
    <name type="synonym">Crassostrea gigas</name>
    <dbReference type="NCBI Taxonomy" id="29159"/>
    <lineage>
        <taxon>Eukaryota</taxon>
        <taxon>Metazoa</taxon>
        <taxon>Spiralia</taxon>
        <taxon>Lophotrochozoa</taxon>
        <taxon>Mollusca</taxon>
        <taxon>Bivalvia</taxon>
        <taxon>Autobranchia</taxon>
        <taxon>Pteriomorphia</taxon>
        <taxon>Ostreida</taxon>
        <taxon>Ostreoidea</taxon>
        <taxon>Ostreidae</taxon>
        <taxon>Magallana</taxon>
    </lineage>
</organism>
<dbReference type="EnsemblMetazoa" id="G6222.1">
    <property type="protein sequence ID" value="G6222.1:cds"/>
    <property type="gene ID" value="G6222"/>
</dbReference>